<dbReference type="HOGENOM" id="CLU_431460_0_0_1"/>
<evidence type="ECO:0000313" key="3">
    <source>
        <dbReference type="Proteomes" id="UP000019487"/>
    </source>
</evidence>
<evidence type="ECO:0000313" key="2">
    <source>
        <dbReference type="EMBL" id="ESZ90145.1"/>
    </source>
</evidence>
<dbReference type="AlphaFoldDB" id="W9C6D1"/>
<dbReference type="GO" id="GO:0007131">
    <property type="term" value="P:reciprocal meiotic recombination"/>
    <property type="evidence" value="ECO:0007669"/>
    <property type="project" value="InterPro"/>
</dbReference>
<feature type="region of interest" description="Disordered" evidence="1">
    <location>
        <begin position="157"/>
        <end position="226"/>
    </location>
</feature>
<keyword evidence="3" id="KW-1185">Reference proteome</keyword>
<dbReference type="InterPro" id="IPR004354">
    <property type="entry name" value="Meiotic_Rec114"/>
</dbReference>
<reference evidence="2 3" key="1">
    <citation type="journal article" date="2014" name="Genome Announc.">
        <title>Draft genome sequence of Sclerotinia borealis, a psychrophilic plant pathogenic fungus.</title>
        <authorList>
            <person name="Mardanov A.V."/>
            <person name="Beletsky A.V."/>
            <person name="Kadnikov V.V."/>
            <person name="Ignatov A.N."/>
            <person name="Ravin N.V."/>
        </authorList>
    </citation>
    <scope>NUCLEOTIDE SEQUENCE [LARGE SCALE GENOMIC DNA]</scope>
    <source>
        <strain evidence="3">F-4157</strain>
    </source>
</reference>
<comment type="caution">
    <text evidence="2">The sequence shown here is derived from an EMBL/GenBank/DDBJ whole genome shotgun (WGS) entry which is preliminary data.</text>
</comment>
<dbReference type="EMBL" id="AYSA01000688">
    <property type="protein sequence ID" value="ESZ90145.1"/>
    <property type="molecule type" value="Genomic_DNA"/>
</dbReference>
<evidence type="ECO:0000256" key="1">
    <source>
        <dbReference type="SAM" id="MobiDB-lite"/>
    </source>
</evidence>
<protein>
    <submittedName>
        <fullName evidence="2">Uncharacterized protein</fullName>
    </submittedName>
</protein>
<dbReference type="Pfam" id="PF03525">
    <property type="entry name" value="Meiotic_rec114"/>
    <property type="match status" value="1"/>
</dbReference>
<organism evidence="2 3">
    <name type="scientific">Sclerotinia borealis (strain F-4128)</name>
    <dbReference type="NCBI Taxonomy" id="1432307"/>
    <lineage>
        <taxon>Eukaryota</taxon>
        <taxon>Fungi</taxon>
        <taxon>Dikarya</taxon>
        <taxon>Ascomycota</taxon>
        <taxon>Pezizomycotina</taxon>
        <taxon>Leotiomycetes</taxon>
        <taxon>Helotiales</taxon>
        <taxon>Sclerotiniaceae</taxon>
        <taxon>Sclerotinia</taxon>
    </lineage>
</organism>
<feature type="compositionally biased region" description="Low complexity" evidence="1">
    <location>
        <begin position="173"/>
        <end position="193"/>
    </location>
</feature>
<name>W9C6D1_SCLBF</name>
<dbReference type="OrthoDB" id="5360255at2759"/>
<gene>
    <name evidence="2" type="ORF">SBOR_9472</name>
</gene>
<feature type="region of interest" description="Disordered" evidence="1">
    <location>
        <begin position="430"/>
        <end position="451"/>
    </location>
</feature>
<accession>W9C6D1</accession>
<feature type="compositionally biased region" description="Low complexity" evidence="1">
    <location>
        <begin position="206"/>
        <end position="221"/>
    </location>
</feature>
<proteinExistence type="predicted"/>
<sequence>MSQFFSQESHHNVPQPPRSSTIVVPLVKFSCSLTHQGSTTGSHWTHYSRNDLELVIQRVQVGDPQGQQRSDLVMKVVAGAEYLEEQNLEDIARIFKNFISSPGIEIPVRVVVKPPLLALRYPKFHDVRRLQFRFRDDSGFNQIVSVLTNLGLAATDSAPSGPAMQPRPSTVNSTSSGISMISSTPTTSYLSSSQNTEFKVPMRPDSASSIPQRSSSSYASRSENHLLNRPQSAMSISSFMPQSKSYVEALKRAQSVYASQLEKEPREIQSSNWVVPSPNDIPLSHDTYMNRVLLSKPEESQPRFSSSPFFETHTKDCLPNGLTSSCSDNGTDYSIYNGHGTTTMPRNLSSFEYYPLPRLTEYSTFSALGTRPVSLPTEHDSCSNPPIPPKRQLPFATVKCPLESVSIAEDTNLLVQALDQRKRPLKEFLDANPPKEISTPAKKPTGRRVASRKGTLHLPAINDFSTRAVPPIIRSSGDGLDVPIQTEEPSSLVTKSVIAPRASLPSKLQSIEVTARQRPVATLPDKPMIPKMVDRSTQTQTLSGRDHTAALKLGQSTSVAEALSNLPTAFEPPPILQNDLDLFVSRYSPRSRVSLPPSYSDMPDDVRHKMLNDFIIENLENEDFLKLAEDMDASWRRMGLTR</sequence>
<dbReference type="Proteomes" id="UP000019487">
    <property type="component" value="Unassembled WGS sequence"/>
</dbReference>